<dbReference type="Gene3D" id="3.40.1350.60">
    <property type="match status" value="1"/>
</dbReference>
<dbReference type="PANTHER" id="PTHR30545:SF2">
    <property type="entry name" value="SUGAR FERMENTATION STIMULATION PROTEIN A"/>
    <property type="match status" value="1"/>
</dbReference>
<sequence>MLLGTLREAIFLERINRFICRVLYRDGQHTAYLRNTGRLRELLKEGTKVYVREKEGGKHPLELLLVDAGSSLVCVDSTIPPFLYEEYTGVKGKREPRFGNVRFDLLVDKKIIETKSVNLVRDKVALFPDAPTLRGRKHVEELIKLGEEGYEPLIVFVVQREDALYFSPNWDTDPDFCRALVRYREKGFQLQAYACKVSMKEIMIEKPLDIIF</sequence>
<dbReference type="EMBL" id="CP001931">
    <property type="protein sequence ID" value="ADC88946.1"/>
    <property type="molecule type" value="Genomic_DNA"/>
</dbReference>
<proteinExistence type="inferred from homology"/>
<dbReference type="CDD" id="cd22358">
    <property type="entry name" value="SfsA-like_archaeal"/>
    <property type="match status" value="1"/>
</dbReference>
<dbReference type="InterPro" id="IPR040452">
    <property type="entry name" value="SfsA_C"/>
</dbReference>
<feature type="domain" description="Sugar fermentation stimulation protein C-terminal" evidence="2">
    <location>
        <begin position="91"/>
        <end position="200"/>
    </location>
</feature>
<dbReference type="RefSeq" id="WP_012991353.1">
    <property type="nucleotide sequence ID" value="NC_013894.1"/>
</dbReference>
<dbReference type="GO" id="GO:0003677">
    <property type="term" value="F:DNA binding"/>
    <property type="evidence" value="ECO:0007669"/>
    <property type="project" value="InterPro"/>
</dbReference>
<gene>
    <name evidence="1" type="primary">sfsA</name>
    <name evidence="4" type="ordered locus">Thal_0311</name>
</gene>
<dbReference type="Gene3D" id="2.40.50.580">
    <property type="match status" value="1"/>
</dbReference>
<evidence type="ECO:0000313" key="4">
    <source>
        <dbReference type="EMBL" id="ADC88946.1"/>
    </source>
</evidence>
<dbReference type="OrthoDB" id="9802365at2"/>
<dbReference type="HAMAP" id="MF_00095">
    <property type="entry name" value="SfsA"/>
    <property type="match status" value="1"/>
</dbReference>
<comment type="similarity">
    <text evidence="1">Belongs to the SfsA family.</text>
</comment>
<dbReference type="InterPro" id="IPR005224">
    <property type="entry name" value="SfsA"/>
</dbReference>
<dbReference type="eggNOG" id="COG1489">
    <property type="taxonomic scope" value="Bacteria"/>
</dbReference>
<keyword evidence="5" id="KW-1185">Reference proteome</keyword>
<dbReference type="PANTHER" id="PTHR30545">
    <property type="entry name" value="SUGAR FERMENTATION STIMULATION PROTEIN A"/>
    <property type="match status" value="1"/>
</dbReference>
<dbReference type="Proteomes" id="UP000002043">
    <property type="component" value="Chromosome"/>
</dbReference>
<organism evidence="4 5">
    <name type="scientific">Thermocrinis albus (strain DSM 14484 / JCM 11386 / HI 11/12)</name>
    <dbReference type="NCBI Taxonomy" id="638303"/>
    <lineage>
        <taxon>Bacteria</taxon>
        <taxon>Pseudomonadati</taxon>
        <taxon>Aquificota</taxon>
        <taxon>Aquificia</taxon>
        <taxon>Aquificales</taxon>
        <taxon>Aquificaceae</taxon>
        <taxon>Thermocrinis</taxon>
    </lineage>
</organism>
<evidence type="ECO:0000313" key="5">
    <source>
        <dbReference type="Proteomes" id="UP000002043"/>
    </source>
</evidence>
<dbReference type="STRING" id="638303.Thal_0311"/>
<dbReference type="Pfam" id="PF17746">
    <property type="entry name" value="SfsA_N"/>
    <property type="match status" value="1"/>
</dbReference>
<dbReference type="NCBIfam" id="TIGR00230">
    <property type="entry name" value="sfsA"/>
    <property type="match status" value="1"/>
</dbReference>
<protein>
    <recommendedName>
        <fullName evidence="1">Sugar fermentation stimulation protein homolog</fullName>
    </recommendedName>
</protein>
<evidence type="ECO:0000259" key="2">
    <source>
        <dbReference type="Pfam" id="PF03749"/>
    </source>
</evidence>
<reference evidence="5" key="1">
    <citation type="journal article" date="2010" name="Stand. Genomic Sci.">
        <title>Complete genome sequence of Thermocrinis albus type strain (HI 11/12T).</title>
        <authorList>
            <person name="Wirth R."/>
            <person name="Sikorski J."/>
            <person name="Brambilla E."/>
            <person name="Misra M."/>
            <person name="Lapidus A."/>
            <person name="Copeland A."/>
            <person name="Nolan M."/>
            <person name="Lucas S."/>
            <person name="Chen F."/>
            <person name="Tice H."/>
            <person name="Cheng J.F."/>
            <person name="Han C."/>
            <person name="Detter J.C."/>
            <person name="Tapia R."/>
            <person name="Bruce D."/>
            <person name="Goodwin L."/>
            <person name="Pitluck S."/>
            <person name="Pati A."/>
            <person name="Anderson I."/>
            <person name="Ivanova N."/>
            <person name="Mavromatis K."/>
            <person name="Mikhailova N."/>
            <person name="Chen A."/>
            <person name="Palaniappan K."/>
            <person name="Bilek Y."/>
            <person name="Hader T."/>
            <person name="Land M."/>
            <person name="Hauser L."/>
            <person name="Chang Y.J."/>
            <person name="Jeffries C.D."/>
            <person name="Tindall B.J."/>
            <person name="Rohde M."/>
            <person name="Goker M."/>
            <person name="Bristow J."/>
            <person name="Eisen J.A."/>
            <person name="Markowitz V."/>
            <person name="Hugenholtz P."/>
            <person name="Kyrpides N.C."/>
            <person name="Klenk H.P."/>
        </authorList>
    </citation>
    <scope>NUCLEOTIDE SEQUENCE [LARGE SCALE GENOMIC DNA]</scope>
    <source>
        <strain evidence="5">DSM 14484 / JCM 11386 / HI 11/12</strain>
    </source>
</reference>
<name>D3SP59_THEAH</name>
<dbReference type="AlphaFoldDB" id="D3SP59"/>
<evidence type="ECO:0000256" key="1">
    <source>
        <dbReference type="HAMAP-Rule" id="MF_00095"/>
    </source>
</evidence>
<dbReference type="KEGG" id="tal:Thal_0311"/>
<dbReference type="HOGENOM" id="CLU_052299_1_0_0"/>
<dbReference type="Pfam" id="PF03749">
    <property type="entry name" value="SfsA"/>
    <property type="match status" value="1"/>
</dbReference>
<dbReference type="InterPro" id="IPR041465">
    <property type="entry name" value="SfsA_N"/>
</dbReference>
<evidence type="ECO:0000259" key="3">
    <source>
        <dbReference type="Pfam" id="PF17746"/>
    </source>
</evidence>
<feature type="domain" description="SfsA N-terminal OB" evidence="3">
    <location>
        <begin position="12"/>
        <end position="75"/>
    </location>
</feature>
<accession>D3SP59</accession>